<feature type="compositionally biased region" description="Low complexity" evidence="1">
    <location>
        <begin position="136"/>
        <end position="149"/>
    </location>
</feature>
<evidence type="ECO:0000313" key="2">
    <source>
        <dbReference type="Proteomes" id="UP000095280"/>
    </source>
</evidence>
<proteinExistence type="predicted"/>
<dbReference type="AlphaFoldDB" id="A0A1I8FNN6"/>
<reference evidence="3" key="1">
    <citation type="submission" date="2016-11" db="UniProtKB">
        <authorList>
            <consortium name="WormBaseParasite"/>
        </authorList>
    </citation>
    <scope>IDENTIFICATION</scope>
</reference>
<organism evidence="2 3">
    <name type="scientific">Macrostomum lignano</name>
    <dbReference type="NCBI Taxonomy" id="282301"/>
    <lineage>
        <taxon>Eukaryota</taxon>
        <taxon>Metazoa</taxon>
        <taxon>Spiralia</taxon>
        <taxon>Lophotrochozoa</taxon>
        <taxon>Platyhelminthes</taxon>
        <taxon>Rhabditophora</taxon>
        <taxon>Macrostomorpha</taxon>
        <taxon>Macrostomida</taxon>
        <taxon>Macrostomidae</taxon>
        <taxon>Macrostomum</taxon>
    </lineage>
</organism>
<name>A0A1I8FNN6_9PLAT</name>
<sequence length="375" mass="42263">INGERHAGDRLKETQLTQRALTSELACLHDRYDECIALLDDPSTRLPRAPPAAVAVTMQNSDRPHQHPPLLALPGVAAALSPAPVKWRLATLRAESDERAGEKRQCRKWTDRIVALHSKREKRQRHCQSIRRRHQQQQQQHHAPSNSRQNNHHHNRNIQLQAAVSVENLRQTVSSPMSSTVELQRDRNRRSCCELAASQRLPIHEPWERRRFRSWDGSGLEPELLSRNFQRLYYRFEFTSAETAAEVSSPKLTLRQVLVDKINLMFQPNSPMPGCLHSRGKGQPRLSAHRVPPKSSPMWSAAQQQQLSSRSALQAAWSGTGPIFNLRTRTLTGACIRETLSGFVNPAPVTSFATSGSSRRCAPRRCGGVATRGDN</sequence>
<accession>A0A1I8FNN6</accession>
<feature type="region of interest" description="Disordered" evidence="1">
    <location>
        <begin position="117"/>
        <end position="152"/>
    </location>
</feature>
<keyword evidence="2" id="KW-1185">Reference proteome</keyword>
<dbReference type="WBParaSite" id="maker-unitig_42413-snap-gene-0.2-mRNA-1">
    <property type="protein sequence ID" value="maker-unitig_42413-snap-gene-0.2-mRNA-1"/>
    <property type="gene ID" value="maker-unitig_42413-snap-gene-0.2"/>
</dbReference>
<dbReference type="Proteomes" id="UP000095280">
    <property type="component" value="Unplaced"/>
</dbReference>
<evidence type="ECO:0000256" key="1">
    <source>
        <dbReference type="SAM" id="MobiDB-lite"/>
    </source>
</evidence>
<feature type="compositionally biased region" description="Basic residues" evidence="1">
    <location>
        <begin position="117"/>
        <end position="135"/>
    </location>
</feature>
<evidence type="ECO:0000313" key="3">
    <source>
        <dbReference type="WBParaSite" id="maker-unitig_42413-snap-gene-0.2-mRNA-1"/>
    </source>
</evidence>
<protein>
    <submittedName>
        <fullName evidence="3">Homeobox domain-containing protein</fullName>
    </submittedName>
</protein>